<dbReference type="InterPro" id="IPR039426">
    <property type="entry name" value="TonB-dep_rcpt-like"/>
</dbReference>
<comment type="caution">
    <text evidence="8">The sequence shown here is derived from an EMBL/GenBank/DDBJ whole genome shotgun (WGS) entry which is preliminary data.</text>
</comment>
<accession>A0A317F4A1</accession>
<evidence type="ECO:0000256" key="6">
    <source>
        <dbReference type="ARBA" id="ARBA00023237"/>
    </source>
</evidence>
<protein>
    <submittedName>
        <fullName evidence="8">Uncharacterized protein</fullName>
    </submittedName>
</protein>
<name>A0A317F4A1_9SPHI</name>
<comment type="similarity">
    <text evidence="7">Belongs to the TonB-dependent receptor family.</text>
</comment>
<comment type="subcellular location">
    <subcellularLocation>
        <location evidence="1 7">Cell outer membrane</location>
        <topology evidence="1 7">Multi-pass membrane protein</topology>
    </subcellularLocation>
</comment>
<dbReference type="RefSeq" id="WP_109929035.1">
    <property type="nucleotide sequence ID" value="NZ_QGNY01000002.1"/>
</dbReference>
<evidence type="ECO:0000256" key="2">
    <source>
        <dbReference type="ARBA" id="ARBA00022448"/>
    </source>
</evidence>
<keyword evidence="9" id="KW-1185">Reference proteome</keyword>
<dbReference type="EMBL" id="QGNY01000002">
    <property type="protein sequence ID" value="PWS32867.1"/>
    <property type="molecule type" value="Genomic_DNA"/>
</dbReference>
<evidence type="ECO:0000256" key="4">
    <source>
        <dbReference type="ARBA" id="ARBA00022692"/>
    </source>
</evidence>
<dbReference type="Gene3D" id="2.40.170.20">
    <property type="entry name" value="TonB-dependent receptor, beta-barrel domain"/>
    <property type="match status" value="1"/>
</dbReference>
<proteinExistence type="inferred from homology"/>
<keyword evidence="5 7" id="KW-0472">Membrane</keyword>
<evidence type="ECO:0000256" key="3">
    <source>
        <dbReference type="ARBA" id="ARBA00022452"/>
    </source>
</evidence>
<evidence type="ECO:0000313" key="8">
    <source>
        <dbReference type="EMBL" id="PWS32867.1"/>
    </source>
</evidence>
<keyword evidence="3 7" id="KW-1134">Transmembrane beta strand</keyword>
<dbReference type="InterPro" id="IPR036942">
    <property type="entry name" value="Beta-barrel_TonB_sf"/>
</dbReference>
<evidence type="ECO:0000256" key="7">
    <source>
        <dbReference type="PROSITE-ProRule" id="PRU01360"/>
    </source>
</evidence>
<evidence type="ECO:0000256" key="5">
    <source>
        <dbReference type="ARBA" id="ARBA00023136"/>
    </source>
</evidence>
<evidence type="ECO:0000313" key="9">
    <source>
        <dbReference type="Proteomes" id="UP000245391"/>
    </source>
</evidence>
<organism evidence="8 9">
    <name type="scientific">Pedobacter paludis</name>
    <dbReference type="NCBI Taxonomy" id="2203212"/>
    <lineage>
        <taxon>Bacteria</taxon>
        <taxon>Pseudomonadati</taxon>
        <taxon>Bacteroidota</taxon>
        <taxon>Sphingobacteriia</taxon>
        <taxon>Sphingobacteriales</taxon>
        <taxon>Sphingobacteriaceae</taxon>
        <taxon>Pedobacter</taxon>
    </lineage>
</organism>
<sequence length="487" mass="54551">MLLNFNKKFNDLSVTATLGSSLLDSKYIQTGYDNGYLLNFANFFSATNLNLTKVNLKDVNDRTQLQAVFFSGQLGYKDMLFLEATARNDWASQLANTPNESFFYPSVGLNAIVSKMVSLPEAISFAKMRASYSEVGNPVPNYKTITTYNVFNGQASVSKNEPFTDLKPELTKSFEIGTDLRFMKDKLSFSVTYYHTNTYNQFFTVNADKGSLYDTRFINAGNIRNQGIESRLAYQADFGALKWNPSINFSFNRNKVLEMLNVTDPNTGITTVQDKFDLGYTQVRLGGSYGDIYGSDFQKDANGNVIVDADGLPMATQEPVKLGNFNPDYLLGFSNSFNYKNFSLNFLVDFRIGGQVSSGTESTMDIYGVTQRTADARDNGGVQIYDKLIPAQTYFNRAATIGSQYIYSATNIRLRETSIGYTFPAKVFNNRIQGIQISLIGRNLWMIYKKAPFDPEVTASTGNGYQAFDYFNQPSLRSFGLSLKVNF</sequence>
<dbReference type="SUPFAM" id="SSF56935">
    <property type="entry name" value="Porins"/>
    <property type="match status" value="1"/>
</dbReference>
<keyword evidence="6 7" id="KW-0998">Cell outer membrane</keyword>
<dbReference type="Proteomes" id="UP000245391">
    <property type="component" value="Unassembled WGS sequence"/>
</dbReference>
<dbReference type="AlphaFoldDB" id="A0A317F4A1"/>
<gene>
    <name evidence="8" type="ORF">DF947_07295</name>
</gene>
<keyword evidence="4 7" id="KW-0812">Transmembrane</keyword>
<evidence type="ECO:0000256" key="1">
    <source>
        <dbReference type="ARBA" id="ARBA00004571"/>
    </source>
</evidence>
<keyword evidence="2 7" id="KW-0813">Transport</keyword>
<reference evidence="9" key="1">
    <citation type="submission" date="2018-05" db="EMBL/GenBank/DDBJ databases">
        <title>Pedobacter paludis sp. nov., isolated from wetland soil.</title>
        <authorList>
            <person name="Zhang Y."/>
        </authorList>
    </citation>
    <scope>NUCLEOTIDE SEQUENCE [LARGE SCALE GENOMIC DNA]</scope>
    <source>
        <strain evidence="9">R-8</strain>
    </source>
</reference>
<dbReference type="PROSITE" id="PS52016">
    <property type="entry name" value="TONB_DEPENDENT_REC_3"/>
    <property type="match status" value="1"/>
</dbReference>
<dbReference type="GO" id="GO:0009279">
    <property type="term" value="C:cell outer membrane"/>
    <property type="evidence" value="ECO:0007669"/>
    <property type="project" value="UniProtKB-SubCell"/>
</dbReference>